<accession>A0AAN5DE85</accession>
<dbReference type="Proteomes" id="UP001328107">
    <property type="component" value="Unassembled WGS sequence"/>
</dbReference>
<keyword evidence="2" id="KW-1185">Reference proteome</keyword>
<feature type="non-terminal residue" evidence="1">
    <location>
        <position position="85"/>
    </location>
</feature>
<gene>
    <name evidence="1" type="ORF">PMAYCL1PPCAC_30459</name>
</gene>
<evidence type="ECO:0000313" key="1">
    <source>
        <dbReference type="EMBL" id="GMR60264.1"/>
    </source>
</evidence>
<name>A0AAN5DE85_9BILA</name>
<comment type="caution">
    <text evidence="1">The sequence shown here is derived from an EMBL/GenBank/DDBJ whole genome shotgun (WGS) entry which is preliminary data.</text>
</comment>
<dbReference type="AlphaFoldDB" id="A0AAN5DE85"/>
<dbReference type="EMBL" id="BTRK01000006">
    <property type="protein sequence ID" value="GMR60264.1"/>
    <property type="molecule type" value="Genomic_DNA"/>
</dbReference>
<evidence type="ECO:0000313" key="2">
    <source>
        <dbReference type="Proteomes" id="UP001328107"/>
    </source>
</evidence>
<protein>
    <submittedName>
        <fullName evidence="1">Uncharacterized protein</fullName>
    </submittedName>
</protein>
<organism evidence="1 2">
    <name type="scientific">Pristionchus mayeri</name>
    <dbReference type="NCBI Taxonomy" id="1317129"/>
    <lineage>
        <taxon>Eukaryota</taxon>
        <taxon>Metazoa</taxon>
        <taxon>Ecdysozoa</taxon>
        <taxon>Nematoda</taxon>
        <taxon>Chromadorea</taxon>
        <taxon>Rhabditida</taxon>
        <taxon>Rhabditina</taxon>
        <taxon>Diplogasteromorpha</taxon>
        <taxon>Diplogasteroidea</taxon>
        <taxon>Neodiplogasteridae</taxon>
        <taxon>Pristionchus</taxon>
    </lineage>
</organism>
<sequence>MAHSREIPKERPYRIDPEDEEYIKDLQRPAVIKADLSEMERRGKVHELLESKGFCRQLEMKILAESDDANVHMRSQFPAVQTPIK</sequence>
<proteinExistence type="predicted"/>
<reference evidence="2" key="1">
    <citation type="submission" date="2022-10" db="EMBL/GenBank/DDBJ databases">
        <title>Genome assembly of Pristionchus species.</title>
        <authorList>
            <person name="Yoshida K."/>
            <person name="Sommer R.J."/>
        </authorList>
    </citation>
    <scope>NUCLEOTIDE SEQUENCE [LARGE SCALE GENOMIC DNA]</scope>
    <source>
        <strain evidence="2">RS5460</strain>
    </source>
</reference>